<evidence type="ECO:0000313" key="21">
    <source>
        <dbReference type="Proteomes" id="UP000093501"/>
    </source>
</evidence>
<dbReference type="Pfam" id="PF02096">
    <property type="entry name" value="60KD_IMP"/>
    <property type="match status" value="1"/>
</dbReference>
<evidence type="ECO:0000256" key="18">
    <source>
        <dbReference type="SAM" id="Phobius"/>
    </source>
</evidence>
<dbReference type="RefSeq" id="WP_068749552.1">
    <property type="nucleotide sequence ID" value="NZ_LR214441.1"/>
</dbReference>
<comment type="similarity">
    <text evidence="2">Belongs to the OXA1/ALB3/YidC family. Type 1 subfamily.</text>
</comment>
<keyword evidence="6 16" id="KW-0812">Transmembrane</keyword>
<evidence type="ECO:0000256" key="10">
    <source>
        <dbReference type="ARBA" id="ARBA00023186"/>
    </source>
</evidence>
<evidence type="ECO:0000256" key="3">
    <source>
        <dbReference type="ARBA" id="ARBA00015325"/>
    </source>
</evidence>
<keyword evidence="4" id="KW-0813">Transport</keyword>
<evidence type="ECO:0000256" key="6">
    <source>
        <dbReference type="ARBA" id="ARBA00022692"/>
    </source>
</evidence>
<feature type="region of interest" description="Disordered" evidence="17">
    <location>
        <begin position="295"/>
        <end position="372"/>
    </location>
</feature>
<dbReference type="PANTHER" id="PTHR12428">
    <property type="entry name" value="OXA1"/>
    <property type="match status" value="1"/>
</dbReference>
<keyword evidence="10" id="KW-0143">Chaperone</keyword>
<evidence type="ECO:0000256" key="8">
    <source>
        <dbReference type="ARBA" id="ARBA00022989"/>
    </source>
</evidence>
<feature type="domain" description="Membrane insertase YidC/Oxa/ALB C-terminal" evidence="19">
    <location>
        <begin position="52"/>
        <end position="263"/>
    </location>
</feature>
<dbReference type="GO" id="GO:0015031">
    <property type="term" value="P:protein transport"/>
    <property type="evidence" value="ECO:0007669"/>
    <property type="project" value="UniProtKB-KW"/>
</dbReference>
<accession>A0A1C0AS49</accession>
<feature type="transmembrane region" description="Helical" evidence="18">
    <location>
        <begin position="186"/>
        <end position="206"/>
    </location>
</feature>
<dbReference type="NCBIfam" id="TIGR03592">
    <property type="entry name" value="yidC_oxa1_cterm"/>
    <property type="match status" value="1"/>
</dbReference>
<evidence type="ECO:0000256" key="7">
    <source>
        <dbReference type="ARBA" id="ARBA00022927"/>
    </source>
</evidence>
<feature type="compositionally biased region" description="Low complexity" evidence="17">
    <location>
        <begin position="357"/>
        <end position="366"/>
    </location>
</feature>
<evidence type="ECO:0000256" key="17">
    <source>
        <dbReference type="SAM" id="MobiDB-lite"/>
    </source>
</evidence>
<comment type="subunit">
    <text evidence="12">Interacts with the Sec translocase complex via SecD. Specifically interacts with transmembrane segments of nascent integral membrane proteins during membrane integration.</text>
</comment>
<keyword evidence="21" id="KW-1185">Reference proteome</keyword>
<evidence type="ECO:0000256" key="12">
    <source>
        <dbReference type="ARBA" id="ARBA00026028"/>
    </source>
</evidence>
<comment type="subcellular location">
    <subcellularLocation>
        <location evidence="1">Cell membrane</location>
        <topology evidence="1">Multi-pass membrane protein</topology>
    </subcellularLocation>
    <subcellularLocation>
        <location evidence="16">Membrane</location>
        <topology evidence="16">Multi-pass membrane protein</topology>
    </subcellularLocation>
</comment>
<keyword evidence="7" id="KW-0653">Protein transport</keyword>
<feature type="transmembrane region" description="Helical" evidence="18">
    <location>
        <begin position="226"/>
        <end position="251"/>
    </location>
</feature>
<evidence type="ECO:0000256" key="16">
    <source>
        <dbReference type="RuleBase" id="RU003945"/>
    </source>
</evidence>
<keyword evidence="5" id="KW-1003">Cell membrane</keyword>
<gene>
    <name evidence="20" type="ORF">BCR15_11620</name>
</gene>
<reference evidence="21" key="1">
    <citation type="submission" date="2016-07" db="EMBL/GenBank/DDBJ databases">
        <authorList>
            <person name="Florea S."/>
            <person name="Webb J.S."/>
            <person name="Jaromczyk J."/>
            <person name="Schardl C.L."/>
        </authorList>
    </citation>
    <scope>NUCLEOTIDE SEQUENCE [LARGE SCALE GENOMIC DNA]</scope>
    <source>
        <strain evidence="21">IPBSL-7</strain>
    </source>
</reference>
<evidence type="ECO:0000256" key="5">
    <source>
        <dbReference type="ARBA" id="ARBA00022475"/>
    </source>
</evidence>
<evidence type="ECO:0000256" key="13">
    <source>
        <dbReference type="ARBA" id="ARBA00031538"/>
    </source>
</evidence>
<comment type="function">
    <text evidence="11">Required for the insertion and/or proper folding and/or complex formation of integral membrane proteins into the membrane. Involved in integration of membrane proteins that insert both dependently and independently of the Sec translocase complex, as well as at least some lipoproteins. Aids folding of multispanning membrane proteins.</text>
</comment>
<dbReference type="InterPro" id="IPR047196">
    <property type="entry name" value="YidC_ALB_C"/>
</dbReference>
<dbReference type="Proteomes" id="UP000093501">
    <property type="component" value="Unassembled WGS sequence"/>
</dbReference>
<evidence type="ECO:0000256" key="11">
    <source>
        <dbReference type="ARBA" id="ARBA00025034"/>
    </source>
</evidence>
<protein>
    <recommendedName>
        <fullName evidence="3">Membrane protein insertase YidC</fullName>
    </recommendedName>
    <alternativeName>
        <fullName evidence="15">Foldase YidC</fullName>
    </alternativeName>
    <alternativeName>
        <fullName evidence="14">Membrane integrase YidC</fullName>
    </alternativeName>
    <alternativeName>
        <fullName evidence="13">Membrane protein YidC</fullName>
    </alternativeName>
</protein>
<proteinExistence type="inferred from homology"/>
<comment type="caution">
    <text evidence="20">The sequence shown here is derived from an EMBL/GenBank/DDBJ whole genome shotgun (WGS) entry which is preliminary data.</text>
</comment>
<dbReference type="PANTHER" id="PTHR12428:SF65">
    <property type="entry name" value="CYTOCHROME C OXIDASE ASSEMBLY PROTEIN COX18, MITOCHONDRIAL"/>
    <property type="match status" value="1"/>
</dbReference>
<name>A0A1C0AS49_9ACTN</name>
<dbReference type="GO" id="GO:0005886">
    <property type="term" value="C:plasma membrane"/>
    <property type="evidence" value="ECO:0007669"/>
    <property type="project" value="UniProtKB-SubCell"/>
</dbReference>
<organism evidence="20 21">
    <name type="scientific">Tessaracoccus lapidicaptus</name>
    <dbReference type="NCBI Taxonomy" id="1427523"/>
    <lineage>
        <taxon>Bacteria</taxon>
        <taxon>Bacillati</taxon>
        <taxon>Actinomycetota</taxon>
        <taxon>Actinomycetes</taxon>
        <taxon>Propionibacteriales</taxon>
        <taxon>Propionibacteriaceae</taxon>
        <taxon>Tessaracoccus</taxon>
    </lineage>
</organism>
<evidence type="ECO:0000313" key="20">
    <source>
        <dbReference type="EMBL" id="OCL37110.1"/>
    </source>
</evidence>
<evidence type="ECO:0000256" key="14">
    <source>
        <dbReference type="ARBA" id="ARBA00033245"/>
    </source>
</evidence>
<evidence type="ECO:0000256" key="2">
    <source>
        <dbReference type="ARBA" id="ARBA00010527"/>
    </source>
</evidence>
<evidence type="ECO:0000256" key="9">
    <source>
        <dbReference type="ARBA" id="ARBA00023136"/>
    </source>
</evidence>
<sequence>MVDLLVTLNIWDSFYGVLSAMMQPLYWAVSGIVVFFHWLFTPLLGEDSGWNWTLAIISLTVVIRTLLIPLFVKQINSARSMQLLQPKMAELQKKYGHDRERLGQETMKMYQEEGVSPTASCLPLLLQMPIFLALFRVLEGVSSGNVRGHFFKTNPDLVSSLQNAEILGAGLAERIFPMTGVGPTQIVGVILVVAMVAVFFVTQLQLMRKNLPPESLTGPMAQQQKLMLYFFPVVYAASSVVIPIGVLVYWLTSNLWTMAQQGLLIRNNPAPNTPAYIDWEERMLAKGHDPQAIMEQRAAKRRRKPKNAAAAPPRTVGTKAPLSTDEAVADEAAPKIARQQVSRQTVRSTEDGKRVVTRQQPRQQSRSARKKK</sequence>
<evidence type="ECO:0000259" key="19">
    <source>
        <dbReference type="Pfam" id="PF02096"/>
    </source>
</evidence>
<dbReference type="EMBL" id="MBQD01000002">
    <property type="protein sequence ID" value="OCL37110.1"/>
    <property type="molecule type" value="Genomic_DNA"/>
</dbReference>
<evidence type="ECO:0000256" key="15">
    <source>
        <dbReference type="ARBA" id="ARBA00033342"/>
    </source>
</evidence>
<dbReference type="InterPro" id="IPR001708">
    <property type="entry name" value="YidC/ALB3/OXA1/COX18"/>
</dbReference>
<evidence type="ECO:0000256" key="1">
    <source>
        <dbReference type="ARBA" id="ARBA00004651"/>
    </source>
</evidence>
<dbReference type="InterPro" id="IPR028055">
    <property type="entry name" value="YidC/Oxa/ALB_C"/>
</dbReference>
<dbReference type="GO" id="GO:0051205">
    <property type="term" value="P:protein insertion into membrane"/>
    <property type="evidence" value="ECO:0007669"/>
    <property type="project" value="TreeGrafter"/>
</dbReference>
<feature type="transmembrane region" description="Helical" evidence="18">
    <location>
        <begin position="50"/>
        <end position="72"/>
    </location>
</feature>
<dbReference type="GO" id="GO:0032977">
    <property type="term" value="F:membrane insertase activity"/>
    <property type="evidence" value="ECO:0007669"/>
    <property type="project" value="InterPro"/>
</dbReference>
<dbReference type="CDD" id="cd20070">
    <property type="entry name" value="5TM_YidC_Alb3"/>
    <property type="match status" value="1"/>
</dbReference>
<keyword evidence="8 18" id="KW-1133">Transmembrane helix</keyword>
<dbReference type="AlphaFoldDB" id="A0A1C0AS49"/>
<dbReference type="NCBIfam" id="NF002350">
    <property type="entry name" value="PRK01315.1"/>
    <property type="match status" value="1"/>
</dbReference>
<keyword evidence="9 18" id="KW-0472">Membrane</keyword>
<evidence type="ECO:0000256" key="4">
    <source>
        <dbReference type="ARBA" id="ARBA00022448"/>
    </source>
</evidence>